<reference evidence="5" key="1">
    <citation type="journal article" date="2019" name="Int. J. Syst. Evol. Microbiol.">
        <title>The Global Catalogue of Microorganisms (GCM) 10K type strain sequencing project: providing services to taxonomists for standard genome sequencing and annotation.</title>
        <authorList>
            <consortium name="The Broad Institute Genomics Platform"/>
            <consortium name="The Broad Institute Genome Sequencing Center for Infectious Disease"/>
            <person name="Wu L."/>
            <person name="Ma J."/>
        </authorList>
    </citation>
    <scope>NUCLEOTIDE SEQUENCE [LARGE SCALE GENOMIC DNA]</scope>
    <source>
        <strain evidence="5">CCUG 58412</strain>
    </source>
</reference>
<dbReference type="SUPFAM" id="SSF53850">
    <property type="entry name" value="Periplasmic binding protein-like II"/>
    <property type="match status" value="1"/>
</dbReference>
<dbReference type="Proteomes" id="UP001597128">
    <property type="component" value="Unassembled WGS sequence"/>
</dbReference>
<dbReference type="NCBIfam" id="TIGR01256">
    <property type="entry name" value="modA"/>
    <property type="match status" value="1"/>
</dbReference>
<comment type="similarity">
    <text evidence="1">Belongs to the bacterial solute-binding protein ModA family.</text>
</comment>
<organism evidence="4 5">
    <name type="scientific">Methylophilus luteus</name>
    <dbReference type="NCBI Taxonomy" id="640108"/>
    <lineage>
        <taxon>Bacteria</taxon>
        <taxon>Pseudomonadati</taxon>
        <taxon>Pseudomonadota</taxon>
        <taxon>Betaproteobacteria</taxon>
        <taxon>Nitrosomonadales</taxon>
        <taxon>Methylophilaceae</taxon>
        <taxon>Methylophilus</taxon>
    </lineage>
</organism>
<dbReference type="PIRSF" id="PIRSF004846">
    <property type="entry name" value="ModA"/>
    <property type="match status" value="1"/>
</dbReference>
<accession>A0ABW3FA33</accession>
<dbReference type="InterPro" id="IPR050682">
    <property type="entry name" value="ModA/WtpA"/>
</dbReference>
<dbReference type="PANTHER" id="PTHR30632">
    <property type="entry name" value="MOLYBDATE-BINDING PERIPLASMIC PROTEIN"/>
    <property type="match status" value="1"/>
</dbReference>
<keyword evidence="3" id="KW-0732">Signal</keyword>
<proteinExistence type="inferred from homology"/>
<keyword evidence="2" id="KW-0479">Metal-binding</keyword>
<evidence type="ECO:0000313" key="4">
    <source>
        <dbReference type="EMBL" id="MFD0914313.1"/>
    </source>
</evidence>
<dbReference type="Gene3D" id="3.40.190.10">
    <property type="entry name" value="Periplasmic binding protein-like II"/>
    <property type="match status" value="2"/>
</dbReference>
<keyword evidence="5" id="KW-1185">Reference proteome</keyword>
<gene>
    <name evidence="4" type="primary">modA</name>
    <name evidence="4" type="ORF">ACFQ1Z_12195</name>
</gene>
<evidence type="ECO:0000256" key="1">
    <source>
        <dbReference type="ARBA" id="ARBA00009175"/>
    </source>
</evidence>
<evidence type="ECO:0000256" key="3">
    <source>
        <dbReference type="ARBA" id="ARBA00022729"/>
    </source>
</evidence>
<dbReference type="Pfam" id="PF13531">
    <property type="entry name" value="SBP_bac_11"/>
    <property type="match status" value="1"/>
</dbReference>
<comment type="caution">
    <text evidence="4">The sequence shown here is derived from an EMBL/GenBank/DDBJ whole genome shotgun (WGS) entry which is preliminary data.</text>
</comment>
<dbReference type="InterPro" id="IPR005950">
    <property type="entry name" value="ModA"/>
</dbReference>
<evidence type="ECO:0000256" key="2">
    <source>
        <dbReference type="ARBA" id="ARBA00022723"/>
    </source>
</evidence>
<dbReference type="EMBL" id="JBHTKB010000002">
    <property type="protein sequence ID" value="MFD0914313.1"/>
    <property type="molecule type" value="Genomic_DNA"/>
</dbReference>
<evidence type="ECO:0000313" key="5">
    <source>
        <dbReference type="Proteomes" id="UP001597128"/>
    </source>
</evidence>
<sequence>MTKQGRLQWAGVHWYAARVRSAVGMLVGLCLVSALAHAEEGKVKVFAAASLTDVMNVLAKQYSQQAGVQIVPVYGGSGTLAKQLEQGAPGDLFISADEKWMQYLKDKQLVQTATIKPWLSNRLVLITPLTKPLNIKTEAAVDVNQQAPGYWCTGDTLSVPVGIYAKQSLTSLGWWEKLKNRLVSTQDVRATLNLVERDECDVGIVYASDAQSSSKVKLAGEFAENSHVPIIYPMAVLPQASAATTAFYQYLQTPEAKKLLASYGFKPLD</sequence>
<name>A0ABW3FA33_9PROT</name>
<dbReference type="RefSeq" id="WP_379057937.1">
    <property type="nucleotide sequence ID" value="NZ_JBHTKB010000002.1"/>
</dbReference>
<dbReference type="PANTHER" id="PTHR30632:SF17">
    <property type="entry name" value="MOLYBDATE-BINDING PROTEIN MODA"/>
    <property type="match status" value="1"/>
</dbReference>
<protein>
    <submittedName>
        <fullName evidence="4">Molybdate ABC transporter substrate-binding protein</fullName>
    </submittedName>
</protein>